<keyword evidence="3 9" id="KW-0479">Metal-binding</keyword>
<dbReference type="PANTHER" id="PTHR11108:SF1">
    <property type="entry name" value="FERROCHELATASE, MITOCHONDRIAL"/>
    <property type="match status" value="1"/>
</dbReference>
<keyword evidence="5 9" id="KW-0350">Heme biosynthesis</keyword>
<evidence type="ECO:0000313" key="11">
    <source>
        <dbReference type="EMBL" id="STR02529.1"/>
    </source>
</evidence>
<evidence type="ECO:0000256" key="2">
    <source>
        <dbReference type="ARBA" id="ARBA00022490"/>
    </source>
</evidence>
<dbReference type="HAMAP" id="MF_00323">
    <property type="entry name" value="Ferrochelatase"/>
    <property type="match status" value="1"/>
</dbReference>
<dbReference type="EC" id="4.98.1.1" evidence="9 10"/>
<dbReference type="EMBL" id="UGJJ01000002">
    <property type="protein sequence ID" value="STR02529.1"/>
    <property type="molecule type" value="Genomic_DNA"/>
</dbReference>
<evidence type="ECO:0000256" key="7">
    <source>
        <dbReference type="ARBA" id="ARBA00023244"/>
    </source>
</evidence>
<evidence type="ECO:0000256" key="9">
    <source>
        <dbReference type="HAMAP-Rule" id="MF_00323"/>
    </source>
</evidence>
<evidence type="ECO:0000256" key="10">
    <source>
        <dbReference type="RuleBase" id="RU000607"/>
    </source>
</evidence>
<dbReference type="InterPro" id="IPR033659">
    <property type="entry name" value="Ferrochelatase_N"/>
</dbReference>
<comment type="similarity">
    <text evidence="1 9 10">Belongs to the ferrochelatase family.</text>
</comment>
<comment type="subcellular location">
    <subcellularLocation>
        <location evidence="9 10">Cytoplasm</location>
    </subcellularLocation>
</comment>
<gene>
    <name evidence="9 11" type="primary">hemH</name>
    <name evidence="11" type="ORF">NCTC13336_01405</name>
</gene>
<dbReference type="GO" id="GO:0006783">
    <property type="term" value="P:heme biosynthetic process"/>
    <property type="evidence" value="ECO:0007669"/>
    <property type="project" value="UniProtKB-UniRule"/>
</dbReference>
<dbReference type="Proteomes" id="UP000254293">
    <property type="component" value="Unassembled WGS sequence"/>
</dbReference>
<evidence type="ECO:0000256" key="1">
    <source>
        <dbReference type="ARBA" id="ARBA00007718"/>
    </source>
</evidence>
<evidence type="ECO:0000256" key="5">
    <source>
        <dbReference type="ARBA" id="ARBA00023133"/>
    </source>
</evidence>
<keyword evidence="12" id="KW-1185">Reference proteome</keyword>
<sequence>MKPVKRYQAEPALPAAAVRKTGILLINLGTPAAPTAEAVRPYLRQFLSDPRVIELPKLLWQPVLRGIVLPLRGKKSAANYKKIWLKEGSPLMVYSQRQAKALAARLPDTALVRCAMTYGLPDIAYTLAELAAQGADKILVLPLFPQYAASSSGAALDAVWRAMLHRRNQPAVRTVRSFHNHPGYIEALRRQISAYWQQHGKGKHLLMSFHSIPRAHADAGDPYPQECRETARLLAAALGLKENEYTAAFQSRFGGGKWLEPAVSPLLSALPKQGIEELDVVCPAFVSDCLETMEEIAVEGRETFHAAGGKTFRYIPCLNDNPDWIDTLAAIVRHEAAGWL</sequence>
<dbReference type="PROSITE" id="PS00534">
    <property type="entry name" value="FERROCHELATASE"/>
    <property type="match status" value="1"/>
</dbReference>
<dbReference type="PANTHER" id="PTHR11108">
    <property type="entry name" value="FERROCHELATASE"/>
    <property type="match status" value="1"/>
</dbReference>
<comment type="function">
    <text evidence="9 10">Catalyzes the ferrous insertion into protoporphyrin IX.</text>
</comment>
<dbReference type="UniPathway" id="UPA00252">
    <property type="reaction ID" value="UER00325"/>
</dbReference>
<evidence type="ECO:0000313" key="12">
    <source>
        <dbReference type="Proteomes" id="UP000254293"/>
    </source>
</evidence>
<comment type="catalytic activity">
    <reaction evidence="9 10">
        <text>heme b + 2 H(+) = protoporphyrin IX + Fe(2+)</text>
        <dbReference type="Rhea" id="RHEA:22584"/>
        <dbReference type="ChEBI" id="CHEBI:15378"/>
        <dbReference type="ChEBI" id="CHEBI:29033"/>
        <dbReference type="ChEBI" id="CHEBI:57306"/>
        <dbReference type="ChEBI" id="CHEBI:60344"/>
        <dbReference type="EC" id="4.98.1.1"/>
    </reaction>
</comment>
<dbReference type="Pfam" id="PF00762">
    <property type="entry name" value="Ferrochelatase"/>
    <property type="match status" value="1"/>
</dbReference>
<dbReference type="GO" id="GO:0005737">
    <property type="term" value="C:cytoplasm"/>
    <property type="evidence" value="ECO:0007669"/>
    <property type="project" value="UniProtKB-SubCell"/>
</dbReference>
<dbReference type="CDD" id="cd03411">
    <property type="entry name" value="Ferrochelatase_N"/>
    <property type="match status" value="1"/>
</dbReference>
<evidence type="ECO:0000256" key="3">
    <source>
        <dbReference type="ARBA" id="ARBA00022723"/>
    </source>
</evidence>
<keyword evidence="7 9" id="KW-0627">Porphyrin biosynthesis</keyword>
<dbReference type="GO" id="GO:0046872">
    <property type="term" value="F:metal ion binding"/>
    <property type="evidence" value="ECO:0007669"/>
    <property type="project" value="UniProtKB-KW"/>
</dbReference>
<dbReference type="RefSeq" id="WP_115308444.1">
    <property type="nucleotide sequence ID" value="NZ_UGJJ01000002.1"/>
</dbReference>
<dbReference type="CDD" id="cd00419">
    <property type="entry name" value="Ferrochelatase_C"/>
    <property type="match status" value="1"/>
</dbReference>
<dbReference type="NCBIfam" id="TIGR00109">
    <property type="entry name" value="hemH"/>
    <property type="match status" value="1"/>
</dbReference>
<accession>A0A377R2P6</accession>
<keyword evidence="4 9" id="KW-0408">Iron</keyword>
<evidence type="ECO:0000256" key="6">
    <source>
        <dbReference type="ARBA" id="ARBA00023239"/>
    </source>
</evidence>
<dbReference type="AlphaFoldDB" id="A0A377R2P6"/>
<dbReference type="SUPFAM" id="SSF53800">
    <property type="entry name" value="Chelatase"/>
    <property type="match status" value="1"/>
</dbReference>
<dbReference type="InterPro" id="IPR019772">
    <property type="entry name" value="Ferrochelatase_AS"/>
</dbReference>
<feature type="binding site" evidence="9">
    <location>
        <position position="210"/>
    </location>
    <ligand>
        <name>Fe(2+)</name>
        <dbReference type="ChEBI" id="CHEBI:29033"/>
    </ligand>
</feature>
<evidence type="ECO:0000256" key="4">
    <source>
        <dbReference type="ARBA" id="ARBA00023004"/>
    </source>
</evidence>
<dbReference type="InterPro" id="IPR033644">
    <property type="entry name" value="Ferrochelatase_C"/>
</dbReference>
<comment type="catalytic activity">
    <reaction evidence="8">
        <text>Fe-coproporphyrin III + 2 H(+) = coproporphyrin III + Fe(2+)</text>
        <dbReference type="Rhea" id="RHEA:49572"/>
        <dbReference type="ChEBI" id="CHEBI:15378"/>
        <dbReference type="ChEBI" id="CHEBI:29033"/>
        <dbReference type="ChEBI" id="CHEBI:68438"/>
        <dbReference type="ChEBI" id="CHEBI:131725"/>
        <dbReference type="EC" id="4.99.1.9"/>
    </reaction>
    <physiologicalReaction direction="right-to-left" evidence="8">
        <dbReference type="Rhea" id="RHEA:49574"/>
    </physiologicalReaction>
</comment>
<dbReference type="GO" id="GO:0004325">
    <property type="term" value="F:ferrochelatase activity"/>
    <property type="evidence" value="ECO:0007669"/>
    <property type="project" value="UniProtKB-UniRule"/>
</dbReference>
<protein>
    <recommendedName>
        <fullName evidence="9 10">Ferrochelatase</fullName>
        <ecNumber evidence="9 10">4.98.1.1</ecNumber>
    </recommendedName>
    <alternativeName>
        <fullName evidence="9">Heme synthase</fullName>
    </alternativeName>
    <alternativeName>
        <fullName evidence="9">Protoheme ferro-lyase</fullName>
    </alternativeName>
</protein>
<proteinExistence type="inferred from homology"/>
<feature type="binding site" evidence="9">
    <location>
        <position position="291"/>
    </location>
    <ligand>
        <name>Fe(2+)</name>
        <dbReference type="ChEBI" id="CHEBI:29033"/>
    </ligand>
</feature>
<dbReference type="Gene3D" id="3.40.50.1400">
    <property type="match status" value="2"/>
</dbReference>
<dbReference type="InterPro" id="IPR001015">
    <property type="entry name" value="Ferrochelatase"/>
</dbReference>
<evidence type="ECO:0000256" key="8">
    <source>
        <dbReference type="ARBA" id="ARBA00024536"/>
    </source>
</evidence>
<name>A0A377R2P6_9NEIS</name>
<keyword evidence="6 9" id="KW-0456">Lyase</keyword>
<dbReference type="OrthoDB" id="9809741at2"/>
<organism evidence="11 12">
    <name type="scientific">Kingella potus</name>
    <dbReference type="NCBI Taxonomy" id="265175"/>
    <lineage>
        <taxon>Bacteria</taxon>
        <taxon>Pseudomonadati</taxon>
        <taxon>Pseudomonadota</taxon>
        <taxon>Betaproteobacteria</taxon>
        <taxon>Neisseriales</taxon>
        <taxon>Neisseriaceae</taxon>
        <taxon>Kingella</taxon>
    </lineage>
</organism>
<keyword evidence="2 9" id="KW-0963">Cytoplasm</keyword>
<comment type="pathway">
    <text evidence="9 10">Porphyrin-containing compound metabolism; protoheme biosynthesis; protoheme from protoporphyrin-IX: step 1/1.</text>
</comment>
<dbReference type="FunFam" id="3.40.50.1400:FF:000002">
    <property type="entry name" value="Ferrochelatase"/>
    <property type="match status" value="1"/>
</dbReference>
<reference evidence="11 12" key="1">
    <citation type="submission" date="2018-06" db="EMBL/GenBank/DDBJ databases">
        <authorList>
            <consortium name="Pathogen Informatics"/>
            <person name="Doyle S."/>
        </authorList>
    </citation>
    <scope>NUCLEOTIDE SEQUENCE [LARGE SCALE GENOMIC DNA]</scope>
    <source>
        <strain evidence="11 12">NCTC13336</strain>
    </source>
</reference>